<reference evidence="2" key="1">
    <citation type="submission" date="2022-07" db="EMBL/GenBank/DDBJ databases">
        <title>Genome analysis of Parmales, a sister group of diatoms, reveals the evolutionary specialization of diatoms from phago-mixotrophs to photoautotrophs.</title>
        <authorList>
            <person name="Ban H."/>
            <person name="Sato S."/>
            <person name="Yoshikawa S."/>
            <person name="Kazumasa Y."/>
            <person name="Nakamura Y."/>
            <person name="Ichinomiya M."/>
            <person name="Saitoh K."/>
            <person name="Sato N."/>
            <person name="Blanc-Mathieu R."/>
            <person name="Endo H."/>
            <person name="Kuwata A."/>
            <person name="Ogata H."/>
        </authorList>
    </citation>
    <scope>NUCLEOTIDE SEQUENCE</scope>
</reference>
<dbReference type="AlphaFoldDB" id="A0A9W7G5S1"/>
<evidence type="ECO:0000313" key="2">
    <source>
        <dbReference type="EMBL" id="GMI33979.1"/>
    </source>
</evidence>
<feature type="compositionally biased region" description="Basic and acidic residues" evidence="1">
    <location>
        <begin position="64"/>
        <end position="88"/>
    </location>
</feature>
<keyword evidence="3" id="KW-1185">Reference proteome</keyword>
<name>A0A9W7G5S1_9STRA</name>
<gene>
    <name evidence="2" type="ORF">TrRE_jg298</name>
</gene>
<protein>
    <submittedName>
        <fullName evidence="2">Uncharacterized protein</fullName>
    </submittedName>
</protein>
<dbReference type="Proteomes" id="UP001165082">
    <property type="component" value="Unassembled WGS sequence"/>
</dbReference>
<organism evidence="2 3">
    <name type="scientific">Triparma retinervis</name>
    <dbReference type="NCBI Taxonomy" id="2557542"/>
    <lineage>
        <taxon>Eukaryota</taxon>
        <taxon>Sar</taxon>
        <taxon>Stramenopiles</taxon>
        <taxon>Ochrophyta</taxon>
        <taxon>Bolidophyceae</taxon>
        <taxon>Parmales</taxon>
        <taxon>Triparmaceae</taxon>
        <taxon>Triparma</taxon>
    </lineage>
</organism>
<feature type="non-terminal residue" evidence="2">
    <location>
        <position position="1"/>
    </location>
</feature>
<feature type="region of interest" description="Disordered" evidence="1">
    <location>
        <begin position="110"/>
        <end position="129"/>
    </location>
</feature>
<dbReference type="EMBL" id="BRXZ01007779">
    <property type="protein sequence ID" value="GMI33979.1"/>
    <property type="molecule type" value="Genomic_DNA"/>
</dbReference>
<proteinExistence type="predicted"/>
<sequence length="443" mass="48618">GETAEEHEAYRVRIYNGADARNRRLYEAEQPGAQPFGQRQKTQMPPPKTAALTSEGQRHLALAHQKEQSDYQHAHKGERSRLGETAEEHEANRVRIYNGADARNRRLYEAEQPGAQPFGQRQKTQMPGGTGLAEGGTVDHDFLAPEHQRLGAYHVDRGNNVYYKGERLGIGPFKDIGDGWASGGGGTLYFHGQEVELSSLMQAVVLRGQFYNAGNGYGIAEGGRVFYSGKEVDIGPITGHQTELDHLGDGWSRTSKNVYLVRGKVVSELTARKRCPYFAEFGEAAVKAEGGTVDHDFLKPEAQRLGAYHVDRGNNVYYKGEMLGIGPFKDIGDGWASGGGGTLYFHGQEVELSTFVQGAVLRGQFHNAGNGYGIAEGGRVFYSGKEVDIGPITGHQTELEHLGDGWSRTSKNVYLVRGKVVSELAARKRCPYFAEYGEPAKTH</sequence>
<comment type="caution">
    <text evidence="2">The sequence shown here is derived from an EMBL/GenBank/DDBJ whole genome shotgun (WGS) entry which is preliminary data.</text>
</comment>
<evidence type="ECO:0000256" key="1">
    <source>
        <dbReference type="SAM" id="MobiDB-lite"/>
    </source>
</evidence>
<feature type="region of interest" description="Disordered" evidence="1">
    <location>
        <begin position="17"/>
        <end position="88"/>
    </location>
</feature>
<accession>A0A9W7G5S1</accession>
<evidence type="ECO:0000313" key="3">
    <source>
        <dbReference type="Proteomes" id="UP001165082"/>
    </source>
</evidence>